<evidence type="ECO:0000313" key="4">
    <source>
        <dbReference type="WBParaSite" id="HCON_00024110-00001"/>
    </source>
</evidence>
<evidence type="ECO:0000259" key="2">
    <source>
        <dbReference type="Pfam" id="PF01030"/>
    </source>
</evidence>
<feature type="domain" description="Receptor L-domain" evidence="2">
    <location>
        <begin position="340"/>
        <end position="442"/>
    </location>
</feature>
<protein>
    <submittedName>
        <fullName evidence="4">Protein kinase domain-containing protein</fullName>
    </submittedName>
</protein>
<keyword evidence="3" id="KW-1185">Reference proteome</keyword>
<feature type="signal peptide" evidence="1">
    <location>
        <begin position="1"/>
        <end position="24"/>
    </location>
</feature>
<dbReference type="OMA" id="GVLQIWN"/>
<dbReference type="PANTHER" id="PTHR21662:SF59">
    <property type="entry name" value="RECEPTOR PROTEIN-TYROSINE KINASE"/>
    <property type="match status" value="1"/>
</dbReference>
<evidence type="ECO:0000256" key="1">
    <source>
        <dbReference type="SAM" id="SignalP"/>
    </source>
</evidence>
<dbReference type="Pfam" id="PF01030">
    <property type="entry name" value="Recep_L_domain"/>
    <property type="match status" value="3"/>
</dbReference>
<dbReference type="Proteomes" id="UP000025227">
    <property type="component" value="Unplaced"/>
</dbReference>
<feature type="domain" description="Receptor L-domain" evidence="2">
    <location>
        <begin position="56"/>
        <end position="151"/>
    </location>
</feature>
<dbReference type="WBParaSite" id="HCON_00024110-00001">
    <property type="protein sequence ID" value="HCON_00024110-00001"/>
    <property type="gene ID" value="HCON_00024110"/>
</dbReference>
<sequence length="476" mass="53907">MVSSMSSSLLFAVILKLSSLITKAQDFEDEEFDYDCYYSDWNYLTASTTSPWASRCTVLTGNIRIGLPSNFTEGQLEKLFQNISTIRGSIVVEGTNLKRLNFLKNVVKMNTFYSTYVLEIIDNPLLTSVNLDKFNSSDGIFRIQRNPQLDVSSLCSRLNRVLDKHWAVTGNKVNCGGFYLDFPLTFTSILNVPPNLTLIQGDVILEDTGIPHERLLVLSTVKKIAGCFSVRSTNLETLSFFENLEEIDCRDRSVTASIDIYSNNYLNYLGLSKLTKITAFVPPRCQWNRILEITYDEVNVLMSTGLPMTKFNGIMSTENLPWDACIFNSPKTGLITISPNCTSLIGFLHYENRTIPPLEIIILNRIRHIYGHIKLVNVSITDLSMFSELERVIALDDSVPAIELDSMSALESIEMPKLKLVYSSNIFRFAIHNCPNINVTLSVCETMMNISDHAFHIDYNTCDRWIEDKAMDLELT</sequence>
<dbReference type="InterPro" id="IPR053079">
    <property type="entry name" value="SPS2_domain"/>
</dbReference>
<feature type="domain" description="Receptor L-domain" evidence="2">
    <location>
        <begin position="197"/>
        <end position="279"/>
    </location>
</feature>
<dbReference type="Gene3D" id="3.80.20.20">
    <property type="entry name" value="Receptor L-domain"/>
    <property type="match status" value="3"/>
</dbReference>
<name>A0A7I4XXB9_HAECO</name>
<organism evidence="3 4">
    <name type="scientific">Haemonchus contortus</name>
    <name type="common">Barber pole worm</name>
    <dbReference type="NCBI Taxonomy" id="6289"/>
    <lineage>
        <taxon>Eukaryota</taxon>
        <taxon>Metazoa</taxon>
        <taxon>Ecdysozoa</taxon>
        <taxon>Nematoda</taxon>
        <taxon>Chromadorea</taxon>
        <taxon>Rhabditida</taxon>
        <taxon>Rhabditina</taxon>
        <taxon>Rhabditomorpha</taxon>
        <taxon>Strongyloidea</taxon>
        <taxon>Trichostrongylidae</taxon>
        <taxon>Haemonchus</taxon>
    </lineage>
</organism>
<dbReference type="InterPro" id="IPR000494">
    <property type="entry name" value="Rcpt_L-dom"/>
</dbReference>
<dbReference type="PANTHER" id="PTHR21662">
    <property type="entry name" value="RECEPTOR PROTEIN-TYROSINE KINASE"/>
    <property type="match status" value="1"/>
</dbReference>
<reference evidence="4" key="1">
    <citation type="submission" date="2020-12" db="UniProtKB">
        <authorList>
            <consortium name="WormBaseParasite"/>
        </authorList>
    </citation>
    <scope>IDENTIFICATION</scope>
    <source>
        <strain evidence="4">MHco3</strain>
    </source>
</reference>
<evidence type="ECO:0000313" key="3">
    <source>
        <dbReference type="Proteomes" id="UP000025227"/>
    </source>
</evidence>
<dbReference type="InterPro" id="IPR036941">
    <property type="entry name" value="Rcpt_L-dom_sf"/>
</dbReference>
<dbReference type="AlphaFoldDB" id="A0A7I4XXB9"/>
<accession>A0A7I4XXB9</accession>
<feature type="chain" id="PRO_5029687094" evidence="1">
    <location>
        <begin position="25"/>
        <end position="476"/>
    </location>
</feature>
<keyword evidence="1" id="KW-0732">Signal</keyword>
<dbReference type="OrthoDB" id="5869109at2759"/>
<proteinExistence type="predicted"/>
<dbReference type="SUPFAM" id="SSF52058">
    <property type="entry name" value="L domain-like"/>
    <property type="match status" value="3"/>
</dbReference>